<keyword evidence="2" id="KW-1185">Reference proteome</keyword>
<sequence length="478" mass="52067">MSGVRVDNGGGFPSAVTVFVLVVSSTRPAQVLTVRQEDDWLVPRFEYAATPVDRTTRCVRDLQESLGGVPPLPPFTMIAELLPPESDSCSLFHNPDGATSVILLDAPAEFDVGSSLPAHARWTAASVVWEGLTSMRHSFFYGYARQAMCLFLEPYSADAGPVAEDPRRSHRWAHKAVRYLMSVVCSRGASATSDVRRETSESFSQLFKVPTTAGWFYLKAPPPGWAEVASTAAVVGLFPEDTLQVVGVCTDLNCFVAVGFRAVPSWDRTHQREAVRLLAAMHRKSARHVDVLRRAGVPDCSPDALAAKLDGWVAHAAVASALHTEGVAASLWLDSLSGACSRLAASPVPTALVHGDFTQNNVAIRGGGDVGGDRMILFDWGMSYLSHPFCDLILGPNVLQSWDGDVIAEYLLFWSSHVSGKRAQQEMRAAEIVGWMARLDWGLQLLPLQHGMAHRTCLSYIESCTKQLARRARQVRAP</sequence>
<reference evidence="1" key="1">
    <citation type="submission" date="2019-11" db="EMBL/GenBank/DDBJ databases">
        <title>Nori genome reveals adaptations in red seaweeds to the harsh intertidal environment.</title>
        <authorList>
            <person name="Wang D."/>
            <person name="Mao Y."/>
        </authorList>
    </citation>
    <scope>NUCLEOTIDE SEQUENCE</scope>
    <source>
        <tissue evidence="1">Gametophyte</tissue>
    </source>
</reference>
<protein>
    <submittedName>
        <fullName evidence="1">Uncharacterized protein</fullName>
    </submittedName>
</protein>
<dbReference type="EMBL" id="CM020618">
    <property type="protein sequence ID" value="KAK1859074.1"/>
    <property type="molecule type" value="Genomic_DNA"/>
</dbReference>
<dbReference type="Proteomes" id="UP000798662">
    <property type="component" value="Chromosome 1"/>
</dbReference>
<evidence type="ECO:0000313" key="1">
    <source>
        <dbReference type="EMBL" id="KAK1859074.1"/>
    </source>
</evidence>
<gene>
    <name evidence="1" type="ORF">I4F81_001672</name>
</gene>
<organism evidence="1 2">
    <name type="scientific">Pyropia yezoensis</name>
    <name type="common">Susabi-nori</name>
    <name type="synonym">Porphyra yezoensis</name>
    <dbReference type="NCBI Taxonomy" id="2788"/>
    <lineage>
        <taxon>Eukaryota</taxon>
        <taxon>Rhodophyta</taxon>
        <taxon>Bangiophyceae</taxon>
        <taxon>Bangiales</taxon>
        <taxon>Bangiaceae</taxon>
        <taxon>Pyropia</taxon>
    </lineage>
</organism>
<name>A0ACC3BMX0_PYRYE</name>
<accession>A0ACC3BMX0</accession>
<evidence type="ECO:0000313" key="2">
    <source>
        <dbReference type="Proteomes" id="UP000798662"/>
    </source>
</evidence>
<comment type="caution">
    <text evidence="1">The sequence shown here is derived from an EMBL/GenBank/DDBJ whole genome shotgun (WGS) entry which is preliminary data.</text>
</comment>
<proteinExistence type="predicted"/>